<evidence type="ECO:0000259" key="2">
    <source>
        <dbReference type="Pfam" id="PF01757"/>
    </source>
</evidence>
<evidence type="ECO:0000256" key="1">
    <source>
        <dbReference type="SAM" id="Phobius"/>
    </source>
</evidence>
<name>A0A1C9HT87_RHILT</name>
<feature type="transmembrane region" description="Helical" evidence="1">
    <location>
        <begin position="84"/>
        <end position="104"/>
    </location>
</feature>
<keyword evidence="3" id="KW-0012">Acyltransferase</keyword>
<dbReference type="EMBL" id="KX487496">
    <property type="protein sequence ID" value="AOO89860.1"/>
    <property type="molecule type" value="Genomic_DNA"/>
</dbReference>
<dbReference type="AlphaFoldDB" id="A0A1C9HT87"/>
<dbReference type="Pfam" id="PF01757">
    <property type="entry name" value="Acyl_transf_3"/>
    <property type="match status" value="1"/>
</dbReference>
<protein>
    <submittedName>
        <fullName evidence="3">Acyltransferase</fullName>
    </submittedName>
</protein>
<dbReference type="RefSeq" id="WP_080671808.1">
    <property type="nucleotide sequence ID" value="NZ_MAMO01000015.1"/>
</dbReference>
<reference evidence="3" key="1">
    <citation type="journal article" date="2015" name="BMC Genomics">
        <title>Transcriptome profiling of a Rhizobium leguminosarum bv. trifolii rosR mutant reveals the role of the transcriptional regulator RosR in motility, synthesis of cell-surface components, and other cellular processes.</title>
        <authorList>
            <person name="Rachwal K."/>
            <person name="Matczynska E."/>
            <person name="Janczarek M."/>
        </authorList>
    </citation>
    <scope>NUCLEOTIDE SEQUENCE</scope>
    <source>
        <strain evidence="3">Rt24.2</strain>
    </source>
</reference>
<dbReference type="PANTHER" id="PTHR23028:SF134">
    <property type="entry name" value="PUTATIVE (AFU_ORTHOLOGUE AFUA_4G08520)-RELATED"/>
    <property type="match status" value="1"/>
</dbReference>
<keyword evidence="3" id="KW-0808">Transferase</keyword>
<organism evidence="3">
    <name type="scientific">Rhizobium leguminosarum bv. trifolii</name>
    <dbReference type="NCBI Taxonomy" id="386"/>
    <lineage>
        <taxon>Bacteria</taxon>
        <taxon>Pseudomonadati</taxon>
        <taxon>Pseudomonadota</taxon>
        <taxon>Alphaproteobacteria</taxon>
        <taxon>Hyphomicrobiales</taxon>
        <taxon>Rhizobiaceae</taxon>
        <taxon>Rhizobium/Agrobacterium group</taxon>
        <taxon>Rhizobium</taxon>
    </lineage>
</organism>
<dbReference type="InterPro" id="IPR050879">
    <property type="entry name" value="Acyltransferase_3"/>
</dbReference>
<feature type="transmembrane region" description="Helical" evidence="1">
    <location>
        <begin position="116"/>
        <end position="137"/>
    </location>
</feature>
<feature type="domain" description="Acyltransferase 3" evidence="2">
    <location>
        <begin position="15"/>
        <end position="344"/>
    </location>
</feature>
<dbReference type="GO" id="GO:0016747">
    <property type="term" value="F:acyltransferase activity, transferring groups other than amino-acyl groups"/>
    <property type="evidence" value="ECO:0007669"/>
    <property type="project" value="InterPro"/>
</dbReference>
<keyword evidence="1" id="KW-0472">Membrane</keyword>
<feature type="transmembrane region" description="Helical" evidence="1">
    <location>
        <begin position="263"/>
        <end position="286"/>
    </location>
</feature>
<keyword evidence="1" id="KW-1133">Transmembrane helix</keyword>
<accession>A0A1C9HT87</accession>
<feature type="transmembrane region" description="Helical" evidence="1">
    <location>
        <begin position="44"/>
        <end position="64"/>
    </location>
</feature>
<feature type="transmembrane region" description="Helical" evidence="1">
    <location>
        <begin position="173"/>
        <end position="191"/>
    </location>
</feature>
<sequence length="368" mass="39553">MHQAKNVSSKNRRLVGLDGIRGLAAICVAVHHTEGFVGFDAAPAAYLAVDLFFCLSGFVIGHAYERKLIQESSLSANDFAIKRLIRLYPMYLFGLLLGLLAYAGMSLSRNQQIDPMLFATSLIASMFFLPAIGGTSLKAPNLFPFNGPSWSLFLEIVINLAYGYAARMLSSGVLVIILLASWVWLAAQTLAHGSADLIPLDGALLSGFPRVLFSFTLGILMYRYRVRLSPSGIGKAAAVTTIVVATALLVFQAPAALVGIKDLIVITALFPIAVLVLYTANFDGVLRQPLLIAGEASYALYAIHVPLLGLLLGAWKAAGLGQPPAWAIFAIVLPLIVLLAIVVTRLYDEPVRKALSAGKAMRLGWRRS</sequence>
<proteinExistence type="predicted"/>
<reference evidence="3" key="2">
    <citation type="journal article" date="2016" name="Front. Microbiol.">
        <title>The Regulatory Protein RosR Affects Rhizobium leguminosarum bv. trifolii Protein Profiles, Cell Surface Properties, and Symbiosis with Clover.</title>
        <authorList>
            <person name="Rachwal K."/>
            <person name="Boguszewska A."/>
            <person name="Kopcinska J."/>
            <person name="Karas M."/>
            <person name="Tchorzewski M."/>
            <person name="Janczarek M."/>
        </authorList>
    </citation>
    <scope>NUCLEOTIDE SEQUENCE</scope>
    <source>
        <strain evidence="3">Rt24.2</strain>
    </source>
</reference>
<dbReference type="PANTHER" id="PTHR23028">
    <property type="entry name" value="ACETYLTRANSFERASE"/>
    <property type="match status" value="1"/>
</dbReference>
<keyword evidence="1" id="KW-0812">Transmembrane</keyword>
<feature type="transmembrane region" description="Helical" evidence="1">
    <location>
        <begin position="236"/>
        <end position="257"/>
    </location>
</feature>
<evidence type="ECO:0000313" key="3">
    <source>
        <dbReference type="EMBL" id="AOO89860.1"/>
    </source>
</evidence>
<dbReference type="InterPro" id="IPR002656">
    <property type="entry name" value="Acyl_transf_3_dom"/>
</dbReference>
<feature type="transmembrane region" description="Helical" evidence="1">
    <location>
        <begin position="203"/>
        <end position="224"/>
    </location>
</feature>
<feature type="transmembrane region" description="Helical" evidence="1">
    <location>
        <begin position="324"/>
        <end position="347"/>
    </location>
</feature>
<feature type="transmembrane region" description="Helical" evidence="1">
    <location>
        <begin position="298"/>
        <end position="318"/>
    </location>
</feature>